<gene>
    <name evidence="7" type="ORF">F4X14_04050</name>
</gene>
<dbReference type="GO" id="GO:0030267">
    <property type="term" value="F:glyoxylate reductase (NADPH) activity"/>
    <property type="evidence" value="ECO:0007669"/>
    <property type="project" value="TreeGrafter"/>
</dbReference>
<proteinExistence type="inferred from homology"/>
<feature type="domain" description="D-isomer specific 2-hydroxyacid dehydrogenase catalytic" evidence="5">
    <location>
        <begin position="25"/>
        <end position="317"/>
    </location>
</feature>
<evidence type="ECO:0000256" key="1">
    <source>
        <dbReference type="ARBA" id="ARBA00005854"/>
    </source>
</evidence>
<dbReference type="GO" id="GO:0051287">
    <property type="term" value="F:NAD binding"/>
    <property type="evidence" value="ECO:0007669"/>
    <property type="project" value="InterPro"/>
</dbReference>
<dbReference type="InterPro" id="IPR036291">
    <property type="entry name" value="NAD(P)-bd_dom_sf"/>
</dbReference>
<dbReference type="Pfam" id="PF02826">
    <property type="entry name" value="2-Hacid_dh_C"/>
    <property type="match status" value="1"/>
</dbReference>
<dbReference type="GO" id="GO:0016618">
    <property type="term" value="F:hydroxypyruvate reductase [NAD(P)H] activity"/>
    <property type="evidence" value="ECO:0007669"/>
    <property type="project" value="TreeGrafter"/>
</dbReference>
<reference evidence="7" key="1">
    <citation type="submission" date="2019-09" db="EMBL/GenBank/DDBJ databases">
        <title>Characterisation of the sponge microbiome using genome-centric metagenomics.</title>
        <authorList>
            <person name="Engelberts J.P."/>
            <person name="Robbins S.J."/>
            <person name="De Goeij J.M."/>
            <person name="Aranda M."/>
            <person name="Bell S.C."/>
            <person name="Webster N.S."/>
        </authorList>
    </citation>
    <scope>NUCLEOTIDE SEQUENCE</scope>
    <source>
        <strain evidence="7">SB0661_bin_32</strain>
    </source>
</reference>
<dbReference type="PROSITE" id="PS00670">
    <property type="entry name" value="D_2_HYDROXYACID_DH_2"/>
    <property type="match status" value="1"/>
</dbReference>
<dbReference type="AlphaFoldDB" id="A0A6B1D3U0"/>
<sequence length="320" mass="35219">MPKVIFFTDLAGELAQQVIAPAPREWDVSVQPYELPAEEKASLASDADFLILFPGDLEEAVLRAAERLKLVQLVSAGFDRMPLELLSELEIPLANNGGTNSIDVAEHTLALILSVYRRLTEMDRNVRNQGWKDIDSGMTTFTVHGKTVGIVGLGHIGKEVARRLVPFQANVIYFDPFPVPAAAERDLQVERVSLGELLERSDIVTLHVPLNDQTRHLIGPEALARMKSSAILVNTCRGPVVDEDALIDALNSGKIQAAGLDVLKDEPTDPGNPILQLDNVILSPHIAGVTYDTWQRRGIFIFKNLQRVWAGEEPLSEITL</sequence>
<dbReference type="PROSITE" id="PS00671">
    <property type="entry name" value="D_2_HYDROXYACID_DH_3"/>
    <property type="match status" value="1"/>
</dbReference>
<dbReference type="InterPro" id="IPR050223">
    <property type="entry name" value="D-isomer_2-hydroxyacid_DH"/>
</dbReference>
<dbReference type="InterPro" id="IPR006140">
    <property type="entry name" value="D-isomer_DH_NAD-bd"/>
</dbReference>
<dbReference type="SUPFAM" id="SSF52283">
    <property type="entry name" value="Formate/glycerate dehydrogenase catalytic domain-like"/>
    <property type="match status" value="1"/>
</dbReference>
<accession>A0A6B1D3U0</accession>
<feature type="domain" description="D-isomer specific 2-hydroxyacid dehydrogenase NAD-binding" evidence="6">
    <location>
        <begin position="109"/>
        <end position="287"/>
    </location>
</feature>
<comment type="caution">
    <text evidence="7">The sequence shown here is derived from an EMBL/GenBank/DDBJ whole genome shotgun (WGS) entry which is preliminary data.</text>
</comment>
<organism evidence="7">
    <name type="scientific">Caldilineaceae bacterium SB0661_bin_32</name>
    <dbReference type="NCBI Taxonomy" id="2605255"/>
    <lineage>
        <taxon>Bacteria</taxon>
        <taxon>Bacillati</taxon>
        <taxon>Chloroflexota</taxon>
        <taxon>Caldilineae</taxon>
        <taxon>Caldilineales</taxon>
        <taxon>Caldilineaceae</taxon>
    </lineage>
</organism>
<dbReference type="InterPro" id="IPR006139">
    <property type="entry name" value="D-isomer_2_OHA_DH_cat_dom"/>
</dbReference>
<evidence type="ECO:0000256" key="3">
    <source>
        <dbReference type="ARBA" id="ARBA00023027"/>
    </source>
</evidence>
<evidence type="ECO:0000256" key="4">
    <source>
        <dbReference type="RuleBase" id="RU003719"/>
    </source>
</evidence>
<name>A0A6B1D3U0_9CHLR</name>
<dbReference type="PROSITE" id="PS00065">
    <property type="entry name" value="D_2_HYDROXYACID_DH_1"/>
    <property type="match status" value="1"/>
</dbReference>
<dbReference type="EMBL" id="VXMH01000018">
    <property type="protein sequence ID" value="MYC94122.1"/>
    <property type="molecule type" value="Genomic_DNA"/>
</dbReference>
<evidence type="ECO:0000256" key="2">
    <source>
        <dbReference type="ARBA" id="ARBA00023002"/>
    </source>
</evidence>
<dbReference type="CDD" id="cd12175">
    <property type="entry name" value="2-Hacid_dh_11"/>
    <property type="match status" value="1"/>
</dbReference>
<dbReference type="GO" id="GO:0005829">
    <property type="term" value="C:cytosol"/>
    <property type="evidence" value="ECO:0007669"/>
    <property type="project" value="TreeGrafter"/>
</dbReference>
<dbReference type="Gene3D" id="3.40.50.720">
    <property type="entry name" value="NAD(P)-binding Rossmann-like Domain"/>
    <property type="match status" value="2"/>
</dbReference>
<evidence type="ECO:0000259" key="6">
    <source>
        <dbReference type="Pfam" id="PF02826"/>
    </source>
</evidence>
<dbReference type="InterPro" id="IPR029752">
    <property type="entry name" value="D-isomer_DH_CS1"/>
</dbReference>
<keyword evidence="2 4" id="KW-0560">Oxidoreductase</keyword>
<dbReference type="PANTHER" id="PTHR10996:SF178">
    <property type="entry name" value="2-HYDROXYACID DEHYDROGENASE YGL185C-RELATED"/>
    <property type="match status" value="1"/>
</dbReference>
<protein>
    <submittedName>
        <fullName evidence="7">Lactate dehydrogenase</fullName>
    </submittedName>
</protein>
<dbReference type="SUPFAM" id="SSF51735">
    <property type="entry name" value="NAD(P)-binding Rossmann-fold domains"/>
    <property type="match status" value="1"/>
</dbReference>
<dbReference type="PANTHER" id="PTHR10996">
    <property type="entry name" value="2-HYDROXYACID DEHYDROGENASE-RELATED"/>
    <property type="match status" value="1"/>
</dbReference>
<dbReference type="InterPro" id="IPR029753">
    <property type="entry name" value="D-isomer_DH_CS"/>
</dbReference>
<dbReference type="Pfam" id="PF00389">
    <property type="entry name" value="2-Hacid_dh"/>
    <property type="match status" value="1"/>
</dbReference>
<evidence type="ECO:0000259" key="5">
    <source>
        <dbReference type="Pfam" id="PF00389"/>
    </source>
</evidence>
<evidence type="ECO:0000313" key="7">
    <source>
        <dbReference type="EMBL" id="MYC94122.1"/>
    </source>
</evidence>
<dbReference type="FunFam" id="3.40.50.720:FF:000203">
    <property type="entry name" value="D-3-phosphoglycerate dehydrogenase (SerA)"/>
    <property type="match status" value="1"/>
</dbReference>
<comment type="similarity">
    <text evidence="1 4">Belongs to the D-isomer specific 2-hydroxyacid dehydrogenase family.</text>
</comment>
<keyword evidence="3" id="KW-0520">NAD</keyword>